<evidence type="ECO:0000313" key="2">
    <source>
        <dbReference type="EMBL" id="QDV09756.1"/>
    </source>
</evidence>
<evidence type="ECO:0000256" key="1">
    <source>
        <dbReference type="SAM" id="SignalP"/>
    </source>
</evidence>
<keyword evidence="3" id="KW-1185">Reference proteome</keyword>
<reference evidence="2 3" key="1">
    <citation type="submission" date="2019-02" db="EMBL/GenBank/DDBJ databases">
        <title>Deep-cultivation of Planctomycetes and their phenomic and genomic characterization uncovers novel biology.</title>
        <authorList>
            <person name="Wiegand S."/>
            <person name="Jogler M."/>
            <person name="Boedeker C."/>
            <person name="Pinto D."/>
            <person name="Vollmers J."/>
            <person name="Rivas-Marin E."/>
            <person name="Kohn T."/>
            <person name="Peeters S.H."/>
            <person name="Heuer A."/>
            <person name="Rast P."/>
            <person name="Oberbeckmann S."/>
            <person name="Bunk B."/>
            <person name="Jeske O."/>
            <person name="Meyerdierks A."/>
            <person name="Storesund J.E."/>
            <person name="Kallscheuer N."/>
            <person name="Luecker S."/>
            <person name="Lage O.M."/>
            <person name="Pohl T."/>
            <person name="Merkel B.J."/>
            <person name="Hornburger P."/>
            <person name="Mueller R.-W."/>
            <person name="Bruemmer F."/>
            <person name="Labrenz M."/>
            <person name="Spormann A.M."/>
            <person name="Op den Camp H."/>
            <person name="Overmann J."/>
            <person name="Amann R."/>
            <person name="Jetten M.S.M."/>
            <person name="Mascher T."/>
            <person name="Medema M.H."/>
            <person name="Devos D.P."/>
            <person name="Kaster A.-K."/>
            <person name="Ovreas L."/>
            <person name="Rohde M."/>
            <person name="Galperin M.Y."/>
            <person name="Jogler C."/>
        </authorList>
    </citation>
    <scope>NUCLEOTIDE SEQUENCE [LARGE SCALE GENOMIC DNA]</scope>
    <source>
        <strain evidence="2 3">Poly30</strain>
    </source>
</reference>
<feature type="signal peptide" evidence="1">
    <location>
        <begin position="1"/>
        <end position="28"/>
    </location>
</feature>
<dbReference type="Proteomes" id="UP000320390">
    <property type="component" value="Chromosome"/>
</dbReference>
<organism evidence="2 3">
    <name type="scientific">Saltatorellus ferox</name>
    <dbReference type="NCBI Taxonomy" id="2528018"/>
    <lineage>
        <taxon>Bacteria</taxon>
        <taxon>Pseudomonadati</taxon>
        <taxon>Planctomycetota</taxon>
        <taxon>Planctomycetia</taxon>
        <taxon>Planctomycetia incertae sedis</taxon>
        <taxon>Saltatorellus</taxon>
    </lineage>
</organism>
<gene>
    <name evidence="2" type="ORF">Poly30_53160</name>
</gene>
<protein>
    <recommendedName>
        <fullName evidence="4">Tetratricopeptide repeat protein</fullName>
    </recommendedName>
</protein>
<name>A0A518F085_9BACT</name>
<dbReference type="RefSeq" id="WP_145204678.1">
    <property type="nucleotide sequence ID" value="NZ_CP036434.1"/>
</dbReference>
<proteinExistence type="predicted"/>
<dbReference type="AlphaFoldDB" id="A0A518F085"/>
<evidence type="ECO:0008006" key="4">
    <source>
        <dbReference type="Google" id="ProtNLM"/>
    </source>
</evidence>
<accession>A0A518F085</accession>
<keyword evidence="1" id="KW-0732">Signal</keyword>
<dbReference type="EMBL" id="CP036434">
    <property type="protein sequence ID" value="QDV09756.1"/>
    <property type="molecule type" value="Genomic_DNA"/>
</dbReference>
<sequence precursor="true">MQRATTALFTRAACSAAALSLLNVAALAAPDRIYQSNGSILEDVTVVEEGLGTVTYKPSGSKNEETVDSELVLDIEFSNKPEEVAMADVDASNEAFGSALAGMQNYLENLGGKNDKKFPWAPNYARYRIVELSAFMNDVAGMSAAVDALVAAAPDSRYAPLAMIDKIETLLLNGNAADAKASAAAFKEMIAAKGLTQRWKYEQELLALRADTSKRGEALESALQALSRSAAVFPTVTNAADVATAESMLARSEFAAAEELFRGVTEASNADDATMAAAFTGLGDCLYRRAEAKASSDEEAAKALFGEAQLAFMRTVVNYRLQYAHVAKAAFYAGRCFQQIGGEGSKEKSSKLLISVIVNFKGSKWAESAKEFQKRNR</sequence>
<feature type="chain" id="PRO_5021702561" description="Tetratricopeptide repeat protein" evidence="1">
    <location>
        <begin position="29"/>
        <end position="377"/>
    </location>
</feature>
<evidence type="ECO:0000313" key="3">
    <source>
        <dbReference type="Proteomes" id="UP000320390"/>
    </source>
</evidence>